<dbReference type="SUPFAM" id="SSF57903">
    <property type="entry name" value="FYVE/PHD zinc finger"/>
    <property type="match status" value="1"/>
</dbReference>
<keyword evidence="3" id="KW-1185">Reference proteome</keyword>
<evidence type="ECO:0000313" key="2">
    <source>
        <dbReference type="EMBL" id="KAK3861087.1"/>
    </source>
</evidence>
<dbReference type="GO" id="GO:0007508">
    <property type="term" value="P:larval heart development"/>
    <property type="evidence" value="ECO:0007669"/>
    <property type="project" value="TreeGrafter"/>
</dbReference>
<dbReference type="Proteomes" id="UP001286313">
    <property type="component" value="Unassembled WGS sequence"/>
</dbReference>
<protein>
    <submittedName>
        <fullName evidence="2">Uncharacterized protein</fullName>
    </submittedName>
</protein>
<dbReference type="GO" id="GO:0031012">
    <property type="term" value="C:extracellular matrix"/>
    <property type="evidence" value="ECO:0007669"/>
    <property type="project" value="TreeGrafter"/>
</dbReference>
<feature type="compositionally biased region" description="Pro residues" evidence="1">
    <location>
        <begin position="298"/>
        <end position="315"/>
    </location>
</feature>
<dbReference type="PANTHER" id="PTHR33395">
    <property type="entry name" value="TRANSCRIPTASE, PUTATIVE-RELATED-RELATED"/>
    <property type="match status" value="1"/>
</dbReference>
<feature type="region of interest" description="Disordered" evidence="1">
    <location>
        <begin position="268"/>
        <end position="317"/>
    </location>
</feature>
<organism evidence="2 3">
    <name type="scientific">Petrolisthes cinctipes</name>
    <name type="common">Flat porcelain crab</name>
    <dbReference type="NCBI Taxonomy" id="88211"/>
    <lineage>
        <taxon>Eukaryota</taxon>
        <taxon>Metazoa</taxon>
        <taxon>Ecdysozoa</taxon>
        <taxon>Arthropoda</taxon>
        <taxon>Crustacea</taxon>
        <taxon>Multicrustacea</taxon>
        <taxon>Malacostraca</taxon>
        <taxon>Eumalacostraca</taxon>
        <taxon>Eucarida</taxon>
        <taxon>Decapoda</taxon>
        <taxon>Pleocyemata</taxon>
        <taxon>Anomura</taxon>
        <taxon>Galatheoidea</taxon>
        <taxon>Porcellanidae</taxon>
        <taxon>Petrolisthes</taxon>
    </lineage>
</organism>
<evidence type="ECO:0000313" key="3">
    <source>
        <dbReference type="Proteomes" id="UP001286313"/>
    </source>
</evidence>
<sequence length="540" mass="61537">MLRLEPLGASDHIGISADFLFTPSSPPMNKTTPNYNRGDYESLRNALDIEWKRELAGLTAQEMTNIIEKNITDAVDKHIPTRKHQTTSGDYTRKPLWMTRTAYQKTKRKRNLWIRYLNTKDNSDYQQYIKARNEATHANRRARRDFESKIAQESRHNTKTFWNYVNSRRVVKGSIPDLQDPQGQLYPPFDPVPDVCACAECIKCETCDKYLHPNCSKLPAYALVNWFTTRHKYKCELCVRTSMNEEDYDRKFAFVSNLLLIDAGEAMENESKNNSDQDTSKAFANTKGPEFQFTTPTSPSPPTQHGPPSTAPPTPVLNNILTANIEDHANQDQQLRNITINTTDIIDAIKTLSNNSAAGPDHIPAIFLKRCADSNITNSTVTSFADDTRITKVINTNEDAVLLQNDLEEIYEWANINNMKFNNNKFDHLRYSTTPTQLPNASYEAPDGSIIATQPYVRDLALFNSLPRHLRALTNVTLDQFKARLDQFLQDLPDEPHLPHYYSRAPTNSIIDWLALRRADGDFTHPGEATHRDPGAQHHV</sequence>
<evidence type="ECO:0000256" key="1">
    <source>
        <dbReference type="SAM" id="MobiDB-lite"/>
    </source>
</evidence>
<proteinExistence type="predicted"/>
<name>A0AAE1ETD2_PETCI</name>
<feature type="compositionally biased region" description="Basic and acidic residues" evidence="1">
    <location>
        <begin position="269"/>
        <end position="279"/>
    </location>
</feature>
<gene>
    <name evidence="2" type="ORF">Pcinc_032914</name>
</gene>
<accession>A0AAE1ETD2</accession>
<dbReference type="PANTHER" id="PTHR33395:SF22">
    <property type="entry name" value="REVERSE TRANSCRIPTASE DOMAIN-CONTAINING PROTEIN"/>
    <property type="match status" value="1"/>
</dbReference>
<reference evidence="2" key="1">
    <citation type="submission" date="2023-10" db="EMBL/GenBank/DDBJ databases">
        <title>Genome assemblies of two species of porcelain crab, Petrolisthes cinctipes and Petrolisthes manimaculis (Anomura: Porcellanidae).</title>
        <authorList>
            <person name="Angst P."/>
        </authorList>
    </citation>
    <scope>NUCLEOTIDE SEQUENCE</scope>
    <source>
        <strain evidence="2">PB745_01</strain>
        <tissue evidence="2">Gill</tissue>
    </source>
</reference>
<comment type="caution">
    <text evidence="2">The sequence shown here is derived from an EMBL/GenBank/DDBJ whole genome shotgun (WGS) entry which is preliminary data.</text>
</comment>
<dbReference type="EMBL" id="JAWQEG010004564">
    <property type="protein sequence ID" value="KAK3861087.1"/>
    <property type="molecule type" value="Genomic_DNA"/>
</dbReference>
<dbReference type="GO" id="GO:0061343">
    <property type="term" value="P:cell adhesion involved in heart morphogenesis"/>
    <property type="evidence" value="ECO:0007669"/>
    <property type="project" value="TreeGrafter"/>
</dbReference>
<dbReference type="AlphaFoldDB" id="A0AAE1ETD2"/>
<dbReference type="InterPro" id="IPR011011">
    <property type="entry name" value="Znf_FYVE_PHD"/>
</dbReference>